<organism evidence="1 2">
    <name type="scientific">Endozoicomonas elysicola</name>
    <dbReference type="NCBI Taxonomy" id="305900"/>
    <lineage>
        <taxon>Bacteria</taxon>
        <taxon>Pseudomonadati</taxon>
        <taxon>Pseudomonadota</taxon>
        <taxon>Gammaproteobacteria</taxon>
        <taxon>Oceanospirillales</taxon>
        <taxon>Endozoicomonadaceae</taxon>
        <taxon>Endozoicomonas</taxon>
    </lineage>
</organism>
<evidence type="ECO:0000313" key="2">
    <source>
        <dbReference type="Proteomes" id="UP000027997"/>
    </source>
</evidence>
<comment type="caution">
    <text evidence="1">The sequence shown here is derived from an EMBL/GenBank/DDBJ whole genome shotgun (WGS) entry which is preliminary data.</text>
</comment>
<accession>A0A081KA17</accession>
<sequence length="71" mass="8078">MESLEDYLKTRGHKDLPYDDALVLLAHYLVEPLWIDSVFHPTPGLLYQPALAAPSLPHSLDQVLSIYFLET</sequence>
<keyword evidence="2" id="KW-1185">Reference proteome</keyword>
<dbReference type="Proteomes" id="UP000027997">
    <property type="component" value="Unassembled WGS sequence"/>
</dbReference>
<reference evidence="1 2" key="1">
    <citation type="submission" date="2014-06" db="EMBL/GenBank/DDBJ databases">
        <title>Whole Genome Sequences of Three Symbiotic Endozoicomonas Bacteria.</title>
        <authorList>
            <person name="Neave M.J."/>
            <person name="Apprill A."/>
            <person name="Voolstra C.R."/>
        </authorList>
    </citation>
    <scope>NUCLEOTIDE SEQUENCE [LARGE SCALE GENOMIC DNA]</scope>
    <source>
        <strain evidence="1 2">DSM 22380</strain>
    </source>
</reference>
<dbReference type="AlphaFoldDB" id="A0A081KA17"/>
<gene>
    <name evidence="1" type="ORF">GV64_09770</name>
</gene>
<evidence type="ECO:0000313" key="1">
    <source>
        <dbReference type="EMBL" id="KEI70993.1"/>
    </source>
</evidence>
<dbReference type="EMBL" id="JOJP01000001">
    <property type="protein sequence ID" value="KEI70993.1"/>
    <property type="molecule type" value="Genomic_DNA"/>
</dbReference>
<proteinExistence type="predicted"/>
<protein>
    <submittedName>
        <fullName evidence="1">Uncharacterized protein</fullName>
    </submittedName>
</protein>
<name>A0A081KA17_9GAMM</name>